<accession>A0AAD9PMT5</accession>
<dbReference type="EMBL" id="JALLKP010000142">
    <property type="protein sequence ID" value="KAK2194371.1"/>
    <property type="molecule type" value="Genomic_DNA"/>
</dbReference>
<comment type="caution">
    <text evidence="2">The sequence shown here is derived from an EMBL/GenBank/DDBJ whole genome shotgun (WGS) entry which is preliminary data.</text>
</comment>
<organism evidence="2 3">
    <name type="scientific">Babesia duncani</name>
    <dbReference type="NCBI Taxonomy" id="323732"/>
    <lineage>
        <taxon>Eukaryota</taxon>
        <taxon>Sar</taxon>
        <taxon>Alveolata</taxon>
        <taxon>Apicomplexa</taxon>
        <taxon>Aconoidasida</taxon>
        <taxon>Piroplasmida</taxon>
        <taxon>Babesiidae</taxon>
        <taxon>Babesia</taxon>
    </lineage>
</organism>
<reference evidence="2" key="1">
    <citation type="journal article" date="2023" name="Nat. Microbiol.">
        <title>Babesia duncani multi-omics identifies virulence factors and drug targets.</title>
        <authorList>
            <person name="Singh P."/>
            <person name="Lonardi S."/>
            <person name="Liang Q."/>
            <person name="Vydyam P."/>
            <person name="Khabirova E."/>
            <person name="Fang T."/>
            <person name="Gihaz S."/>
            <person name="Thekkiniath J."/>
            <person name="Munshi M."/>
            <person name="Abel S."/>
            <person name="Ciampossin L."/>
            <person name="Batugedara G."/>
            <person name="Gupta M."/>
            <person name="Lu X.M."/>
            <person name="Lenz T."/>
            <person name="Chakravarty S."/>
            <person name="Cornillot E."/>
            <person name="Hu Y."/>
            <person name="Ma W."/>
            <person name="Gonzalez L.M."/>
            <person name="Sanchez S."/>
            <person name="Estrada K."/>
            <person name="Sanchez-Flores A."/>
            <person name="Montero E."/>
            <person name="Harb O.S."/>
            <person name="Le Roch K.G."/>
            <person name="Mamoun C.B."/>
        </authorList>
    </citation>
    <scope>NUCLEOTIDE SEQUENCE</scope>
    <source>
        <strain evidence="2">WA1</strain>
    </source>
</reference>
<evidence type="ECO:0000313" key="3">
    <source>
        <dbReference type="Proteomes" id="UP001214638"/>
    </source>
</evidence>
<sequence length="321" mass="36168">MEETFHFTSHCFLNILKRLIDEAEFATCRRLLGIVAVQEGQQSQKLVSCMQEQNGNDEDDIYSWQFAKVLDPQHRAASGNIGMTLLYSQILNYALDHANPSEKKLEQFVTCVFQEMYSRFLNTCIKDGVLSDEICEAHPDSMCCTNPGLTCTIQLCMQLVHYKVESASGEYSTLGSQVLGCILECTRRSVASILVQKTNSLACTPIRGPRTVMDEILTPYDSLTRSGLDAAPDDFVLCDSLLNFAKCLVHAFFLAKTRPYEDHLTFLQNATRLELLEKAQVALWKHVQEALESCGYYKGMDNLNDHLEALHATISNMQTHE</sequence>
<gene>
    <name evidence="2" type="ORF">BdWA1_000792</name>
    <name evidence="1" type="ORF">BdWA1_004160</name>
</gene>
<dbReference type="EMBL" id="JALLKP010000001">
    <property type="protein sequence ID" value="KAK2197789.1"/>
    <property type="molecule type" value="Genomic_DNA"/>
</dbReference>
<dbReference type="GeneID" id="94335090"/>
<proteinExistence type="predicted"/>
<protein>
    <submittedName>
        <fullName evidence="2">Uncharacterized protein</fullName>
    </submittedName>
</protein>
<keyword evidence="3" id="KW-1185">Reference proteome</keyword>
<evidence type="ECO:0000313" key="2">
    <source>
        <dbReference type="EMBL" id="KAK2197789.1"/>
    </source>
</evidence>
<dbReference type="Proteomes" id="UP001214638">
    <property type="component" value="Unassembled WGS sequence"/>
</dbReference>
<name>A0AAD9PMT5_9APIC</name>
<dbReference type="RefSeq" id="XP_067804631.1">
    <property type="nucleotide sequence ID" value="XM_067945840.1"/>
</dbReference>
<dbReference type="AlphaFoldDB" id="A0AAD9PMT5"/>
<dbReference type="KEGG" id="bdw:94335090"/>
<evidence type="ECO:0000313" key="1">
    <source>
        <dbReference type="EMBL" id="KAK2194371.1"/>
    </source>
</evidence>